<name>M7C9Y1_CHEMY</name>
<sequence length="171" mass="18706">MASLSSSSDEAVAGAFVFGPPPLRIRAHQDLLCRVARNMNLQAEEVVKSEDPVVDILAPEGPSRVALPLIKTIQTNAKTIWQIQVSIPATAKGVERKYLVSSKGYDYLFTYPQPCLLVVAAVNEKERHGHLAPAPKLKDATQLDLFGKVYSMGGLQLRIANQQALLSCYNF</sequence>
<organism evidence="1 2">
    <name type="scientific">Chelonia mydas</name>
    <name type="common">Green sea-turtle</name>
    <name type="synonym">Chelonia agassizi</name>
    <dbReference type="NCBI Taxonomy" id="8469"/>
    <lineage>
        <taxon>Eukaryota</taxon>
        <taxon>Metazoa</taxon>
        <taxon>Chordata</taxon>
        <taxon>Craniata</taxon>
        <taxon>Vertebrata</taxon>
        <taxon>Euteleostomi</taxon>
        <taxon>Archelosauria</taxon>
        <taxon>Testudinata</taxon>
        <taxon>Testudines</taxon>
        <taxon>Cryptodira</taxon>
        <taxon>Durocryptodira</taxon>
        <taxon>Americhelydia</taxon>
        <taxon>Chelonioidea</taxon>
        <taxon>Cheloniidae</taxon>
        <taxon>Chelonia</taxon>
    </lineage>
</organism>
<dbReference type="AlphaFoldDB" id="M7C9Y1"/>
<accession>M7C9Y1</accession>
<gene>
    <name evidence="1" type="ORF">UY3_05346</name>
</gene>
<dbReference type="Gene3D" id="1.10.287.3160">
    <property type="match status" value="1"/>
</dbReference>
<proteinExistence type="predicted"/>
<evidence type="ECO:0000313" key="2">
    <source>
        <dbReference type="Proteomes" id="UP000031443"/>
    </source>
</evidence>
<protein>
    <submittedName>
        <fullName evidence="1">Uncharacterized protein</fullName>
    </submittedName>
</protein>
<dbReference type="Proteomes" id="UP000031443">
    <property type="component" value="Unassembled WGS sequence"/>
</dbReference>
<reference evidence="2" key="1">
    <citation type="journal article" date="2013" name="Nat. Genet.">
        <title>The draft genomes of soft-shell turtle and green sea turtle yield insights into the development and evolution of the turtle-specific body plan.</title>
        <authorList>
            <person name="Wang Z."/>
            <person name="Pascual-Anaya J."/>
            <person name="Zadissa A."/>
            <person name="Li W."/>
            <person name="Niimura Y."/>
            <person name="Huang Z."/>
            <person name="Li C."/>
            <person name="White S."/>
            <person name="Xiong Z."/>
            <person name="Fang D."/>
            <person name="Wang B."/>
            <person name="Ming Y."/>
            <person name="Chen Y."/>
            <person name="Zheng Y."/>
            <person name="Kuraku S."/>
            <person name="Pignatelli M."/>
            <person name="Herrero J."/>
            <person name="Beal K."/>
            <person name="Nozawa M."/>
            <person name="Li Q."/>
            <person name="Wang J."/>
            <person name="Zhang H."/>
            <person name="Yu L."/>
            <person name="Shigenobu S."/>
            <person name="Wang J."/>
            <person name="Liu J."/>
            <person name="Flicek P."/>
            <person name="Searle S."/>
            <person name="Wang J."/>
            <person name="Kuratani S."/>
            <person name="Yin Y."/>
            <person name="Aken B."/>
            <person name="Zhang G."/>
            <person name="Irie N."/>
        </authorList>
    </citation>
    <scope>NUCLEOTIDE SEQUENCE [LARGE SCALE GENOMIC DNA]</scope>
</reference>
<dbReference type="EMBL" id="KB522028">
    <property type="protein sequence ID" value="EMP37437.1"/>
    <property type="molecule type" value="Genomic_DNA"/>
</dbReference>
<evidence type="ECO:0000313" key="1">
    <source>
        <dbReference type="EMBL" id="EMP37437.1"/>
    </source>
</evidence>
<keyword evidence="2" id="KW-1185">Reference proteome</keyword>